<dbReference type="Proteomes" id="UP000478417">
    <property type="component" value="Unassembled WGS sequence"/>
</dbReference>
<dbReference type="EMBL" id="JAAGNX010000002">
    <property type="protein sequence ID" value="NDV62725.1"/>
    <property type="molecule type" value="Genomic_DNA"/>
</dbReference>
<accession>A0A6B2M4G2</accession>
<comment type="pathway">
    <text evidence="1">Carbohydrate degradation; 2-deoxy-D-ribose 1-phosphate degradation; D-glyceraldehyde 3-phosphate and acetaldehyde from 2-deoxy-alpha-D-ribose 1-phosphate: step 2/2.</text>
</comment>
<organism evidence="8 9">
    <name type="scientific">Oceanipulchritudo coccoides</name>
    <dbReference type="NCBI Taxonomy" id="2706888"/>
    <lineage>
        <taxon>Bacteria</taxon>
        <taxon>Pseudomonadati</taxon>
        <taxon>Verrucomicrobiota</taxon>
        <taxon>Opitutia</taxon>
        <taxon>Puniceicoccales</taxon>
        <taxon>Oceanipulchritudinaceae</taxon>
        <taxon>Oceanipulchritudo</taxon>
    </lineage>
</organism>
<dbReference type="GO" id="GO:0005737">
    <property type="term" value="C:cytoplasm"/>
    <property type="evidence" value="ECO:0007669"/>
    <property type="project" value="InterPro"/>
</dbReference>
<dbReference type="SUPFAM" id="SSF51569">
    <property type="entry name" value="Aldolase"/>
    <property type="match status" value="1"/>
</dbReference>
<evidence type="ECO:0000313" key="8">
    <source>
        <dbReference type="EMBL" id="NDV62725.1"/>
    </source>
</evidence>
<dbReference type="NCBIfam" id="TIGR00126">
    <property type="entry name" value="deoC"/>
    <property type="match status" value="1"/>
</dbReference>
<evidence type="ECO:0000313" key="9">
    <source>
        <dbReference type="Proteomes" id="UP000478417"/>
    </source>
</evidence>
<dbReference type="InterPro" id="IPR011343">
    <property type="entry name" value="DeoC"/>
</dbReference>
<dbReference type="RefSeq" id="WP_163965112.1">
    <property type="nucleotide sequence ID" value="NZ_JAAGNX010000002.1"/>
</dbReference>
<dbReference type="SMART" id="SM01133">
    <property type="entry name" value="DeoC"/>
    <property type="match status" value="1"/>
</dbReference>
<keyword evidence="5" id="KW-0704">Schiff base</keyword>
<dbReference type="InterPro" id="IPR002915">
    <property type="entry name" value="DeoC/FbaB/LacD_aldolase"/>
</dbReference>
<dbReference type="GO" id="GO:0004139">
    <property type="term" value="F:deoxyribose-phosphate aldolase activity"/>
    <property type="evidence" value="ECO:0007669"/>
    <property type="project" value="UniProtKB-UniRule"/>
</dbReference>
<evidence type="ECO:0000256" key="1">
    <source>
        <dbReference type="ARBA" id="ARBA00004816"/>
    </source>
</evidence>
<protein>
    <recommendedName>
        <fullName evidence="3 7">Deoxyribose-phosphate aldolase</fullName>
        <ecNumber evidence="3 7">4.1.2.4</ecNumber>
    </recommendedName>
</protein>
<keyword evidence="9" id="KW-1185">Reference proteome</keyword>
<comment type="catalytic activity">
    <reaction evidence="6">
        <text>2-deoxy-D-ribose 5-phosphate = D-glyceraldehyde 3-phosphate + acetaldehyde</text>
        <dbReference type="Rhea" id="RHEA:12821"/>
        <dbReference type="ChEBI" id="CHEBI:15343"/>
        <dbReference type="ChEBI" id="CHEBI:59776"/>
        <dbReference type="ChEBI" id="CHEBI:62877"/>
        <dbReference type="EC" id="4.1.2.4"/>
    </reaction>
</comment>
<dbReference type="Pfam" id="PF01791">
    <property type="entry name" value="DeoC"/>
    <property type="match status" value="1"/>
</dbReference>
<gene>
    <name evidence="8" type="primary">deoC</name>
    <name evidence="8" type="ORF">G0Q06_09710</name>
</gene>
<dbReference type="InterPro" id="IPR013785">
    <property type="entry name" value="Aldolase_TIM"/>
</dbReference>
<dbReference type="EC" id="4.1.2.4" evidence="3 7"/>
<proteinExistence type="inferred from homology"/>
<evidence type="ECO:0000256" key="2">
    <source>
        <dbReference type="ARBA" id="ARBA00009473"/>
    </source>
</evidence>
<dbReference type="AlphaFoldDB" id="A0A6B2M4G2"/>
<evidence type="ECO:0000256" key="7">
    <source>
        <dbReference type="NCBIfam" id="TIGR00126"/>
    </source>
</evidence>
<dbReference type="CDD" id="cd00959">
    <property type="entry name" value="DeoC"/>
    <property type="match status" value="1"/>
</dbReference>
<dbReference type="PANTHER" id="PTHR10889">
    <property type="entry name" value="DEOXYRIBOSE-PHOSPHATE ALDOLASE"/>
    <property type="match status" value="1"/>
</dbReference>
<evidence type="ECO:0000256" key="5">
    <source>
        <dbReference type="ARBA" id="ARBA00023270"/>
    </source>
</evidence>
<keyword evidence="4 8" id="KW-0456">Lyase</keyword>
<dbReference type="GO" id="GO:0016052">
    <property type="term" value="P:carbohydrate catabolic process"/>
    <property type="evidence" value="ECO:0007669"/>
    <property type="project" value="TreeGrafter"/>
</dbReference>
<reference evidence="8 9" key="1">
    <citation type="submission" date="2020-02" db="EMBL/GenBank/DDBJ databases">
        <title>Albibacoteraceae fam. nov., the first described family within the subdivision 4 Verrucomicrobia.</title>
        <authorList>
            <person name="Xi F."/>
        </authorList>
    </citation>
    <scope>NUCLEOTIDE SEQUENCE [LARGE SCALE GENOMIC DNA]</scope>
    <source>
        <strain evidence="8 9">CK1056</strain>
    </source>
</reference>
<dbReference type="GO" id="GO:0009264">
    <property type="term" value="P:deoxyribonucleotide catabolic process"/>
    <property type="evidence" value="ECO:0007669"/>
    <property type="project" value="UniProtKB-UniRule"/>
</dbReference>
<dbReference type="Gene3D" id="3.20.20.70">
    <property type="entry name" value="Aldolase class I"/>
    <property type="match status" value="1"/>
</dbReference>
<evidence type="ECO:0000256" key="3">
    <source>
        <dbReference type="ARBA" id="ARBA00012515"/>
    </source>
</evidence>
<evidence type="ECO:0000256" key="4">
    <source>
        <dbReference type="ARBA" id="ARBA00023239"/>
    </source>
</evidence>
<dbReference type="PANTHER" id="PTHR10889:SF3">
    <property type="entry name" value="DEOXYRIBOSE-PHOSPHATE ALDOLASE"/>
    <property type="match status" value="1"/>
</dbReference>
<evidence type="ECO:0000256" key="6">
    <source>
        <dbReference type="ARBA" id="ARBA00048791"/>
    </source>
</evidence>
<name>A0A6B2M4G2_9BACT</name>
<sequence length="299" mass="32677">MPRSEIQLKVPIDAVGVAERTKRFQSRSIKKESKMGALKLALSMVDLTTLEGSDTPGKVRQLCRKALLPDPSDPTLPRVAAICVYPTMVPAAYEVLKGTGVHLASVATAFPSGHAPMELRLEEVRYCVEQGADEIDMVISRGAFLAGDNDRLSSEVAAFKEACGEAHLKVILETGELGTLDRIRLASDIAMEAGADFIKTSTGKIGQAANMEVTLVMLEAIRDFYWRTGKKIGMKPAGGIRTAKQAVHYLVMLRETLGPEWLTPDLFRFGASSLANDILMQVRKQKQGMYSNSEDFTKD</sequence>
<comment type="similarity">
    <text evidence="2">Belongs to the DeoC/FbaB aldolase family. DeoC type 2 subfamily.</text>
</comment>
<comment type="caution">
    <text evidence="8">The sequence shown here is derived from an EMBL/GenBank/DDBJ whole genome shotgun (WGS) entry which is preliminary data.</text>
</comment>
<dbReference type="PIRSF" id="PIRSF001357">
    <property type="entry name" value="DeoC"/>
    <property type="match status" value="1"/>
</dbReference>